<feature type="signal peptide" evidence="1">
    <location>
        <begin position="1"/>
        <end position="29"/>
    </location>
</feature>
<evidence type="ECO:0000313" key="2">
    <source>
        <dbReference type="EMBL" id="KAK9146170.1"/>
    </source>
</evidence>
<evidence type="ECO:0000256" key="1">
    <source>
        <dbReference type="SAM" id="SignalP"/>
    </source>
</evidence>
<reference evidence="2 3" key="1">
    <citation type="submission" date="2024-01" db="EMBL/GenBank/DDBJ databases">
        <title>Genome assemblies of Stephania.</title>
        <authorList>
            <person name="Yang L."/>
        </authorList>
    </citation>
    <scope>NUCLEOTIDE SEQUENCE [LARGE SCALE GENOMIC DNA]</scope>
    <source>
        <strain evidence="2">QJT</strain>
        <tissue evidence="2">Leaf</tissue>
    </source>
</reference>
<proteinExistence type="predicted"/>
<keyword evidence="3" id="KW-1185">Reference proteome</keyword>
<dbReference type="EMBL" id="JBBNAE010000002">
    <property type="protein sequence ID" value="KAK9146170.1"/>
    <property type="molecule type" value="Genomic_DNA"/>
</dbReference>
<gene>
    <name evidence="2" type="ORF">Sjap_006073</name>
</gene>
<sequence length="153" mass="17094">MLVMMFLRHNMWVFLVCQVLQLMPDLTKCALPKGEIASLSLQPLELLASLLANLLGYIAVMSLESPVPVRRCRYFPQVIDINFDNVGGAMLDAALLNMKVHAGLPCVGWCHSKVSRTVMEFTTCLPSYRNGSRCRASCRVITCICSLSCWSMF</sequence>
<dbReference type="Proteomes" id="UP001417504">
    <property type="component" value="Unassembled WGS sequence"/>
</dbReference>
<name>A0AAP0PLP1_9MAGN</name>
<organism evidence="2 3">
    <name type="scientific">Stephania japonica</name>
    <dbReference type="NCBI Taxonomy" id="461633"/>
    <lineage>
        <taxon>Eukaryota</taxon>
        <taxon>Viridiplantae</taxon>
        <taxon>Streptophyta</taxon>
        <taxon>Embryophyta</taxon>
        <taxon>Tracheophyta</taxon>
        <taxon>Spermatophyta</taxon>
        <taxon>Magnoliopsida</taxon>
        <taxon>Ranunculales</taxon>
        <taxon>Menispermaceae</taxon>
        <taxon>Menispermoideae</taxon>
        <taxon>Cissampelideae</taxon>
        <taxon>Stephania</taxon>
    </lineage>
</organism>
<protein>
    <submittedName>
        <fullName evidence="2">Uncharacterized protein</fullName>
    </submittedName>
</protein>
<keyword evidence="1" id="KW-0732">Signal</keyword>
<accession>A0AAP0PLP1</accession>
<dbReference type="Gene3D" id="3.40.50.720">
    <property type="entry name" value="NAD(P)-binding Rossmann-like Domain"/>
    <property type="match status" value="1"/>
</dbReference>
<feature type="chain" id="PRO_5042957654" evidence="1">
    <location>
        <begin position="30"/>
        <end position="153"/>
    </location>
</feature>
<comment type="caution">
    <text evidence="2">The sequence shown here is derived from an EMBL/GenBank/DDBJ whole genome shotgun (WGS) entry which is preliminary data.</text>
</comment>
<dbReference type="AlphaFoldDB" id="A0AAP0PLP1"/>
<evidence type="ECO:0000313" key="3">
    <source>
        <dbReference type="Proteomes" id="UP001417504"/>
    </source>
</evidence>